<gene>
    <name evidence="12" type="ORF">CHIRRI_LOCUS12390</name>
</gene>
<reference evidence="12" key="2">
    <citation type="submission" date="2022-10" db="EMBL/GenBank/DDBJ databases">
        <authorList>
            <consortium name="ENA_rothamsted_submissions"/>
            <consortium name="culmorum"/>
            <person name="King R."/>
        </authorList>
    </citation>
    <scope>NUCLEOTIDE SEQUENCE</scope>
</reference>
<evidence type="ECO:0000313" key="13">
    <source>
        <dbReference type="Proteomes" id="UP001153620"/>
    </source>
</evidence>
<evidence type="ECO:0000256" key="5">
    <source>
        <dbReference type="ARBA" id="ARBA00022989"/>
    </source>
</evidence>
<evidence type="ECO:0000256" key="8">
    <source>
        <dbReference type="ARBA" id="ARBA00023180"/>
    </source>
</evidence>
<dbReference type="EMBL" id="OU895879">
    <property type="protein sequence ID" value="CAG9809569.1"/>
    <property type="molecule type" value="Genomic_DNA"/>
</dbReference>
<keyword evidence="8" id="KW-0325">Glycoprotein</keyword>
<comment type="subcellular location">
    <subcellularLocation>
        <location evidence="1">Cell membrane</location>
        <topology evidence="1">Multi-pass membrane protein</topology>
    </subcellularLocation>
</comment>
<dbReference type="GO" id="GO:0015276">
    <property type="term" value="F:ligand-gated monoatomic ion channel activity"/>
    <property type="evidence" value="ECO:0007669"/>
    <property type="project" value="InterPro"/>
</dbReference>
<keyword evidence="13" id="KW-1185">Reference proteome</keyword>
<evidence type="ECO:0000313" key="12">
    <source>
        <dbReference type="EMBL" id="CAG9809569.1"/>
    </source>
</evidence>
<evidence type="ECO:0000256" key="7">
    <source>
        <dbReference type="ARBA" id="ARBA00023170"/>
    </source>
</evidence>
<feature type="transmembrane region" description="Helical" evidence="9">
    <location>
        <begin position="893"/>
        <end position="910"/>
    </location>
</feature>
<accession>A0A9N9S4X4</accession>
<dbReference type="Pfam" id="PF00060">
    <property type="entry name" value="Lig_chan"/>
    <property type="match status" value="1"/>
</dbReference>
<evidence type="ECO:0000256" key="9">
    <source>
        <dbReference type="SAM" id="Phobius"/>
    </source>
</evidence>
<keyword evidence="4 9" id="KW-0812">Transmembrane</keyword>
<dbReference type="Proteomes" id="UP001153620">
    <property type="component" value="Chromosome 3"/>
</dbReference>
<dbReference type="GO" id="GO:0005886">
    <property type="term" value="C:plasma membrane"/>
    <property type="evidence" value="ECO:0007669"/>
    <property type="project" value="UniProtKB-SubCell"/>
</dbReference>
<keyword evidence="7" id="KW-0675">Receptor</keyword>
<feature type="chain" id="PRO_5040466792" description="Ionotropic glutamate receptor C-terminal domain-containing protein" evidence="10">
    <location>
        <begin position="17"/>
        <end position="1311"/>
    </location>
</feature>
<proteinExistence type="inferred from homology"/>
<reference evidence="12" key="1">
    <citation type="submission" date="2022-01" db="EMBL/GenBank/DDBJ databases">
        <authorList>
            <person name="King R."/>
        </authorList>
    </citation>
    <scope>NUCLEOTIDE SEQUENCE</scope>
</reference>
<dbReference type="PANTHER" id="PTHR42643">
    <property type="entry name" value="IONOTROPIC RECEPTOR 20A-RELATED"/>
    <property type="match status" value="1"/>
</dbReference>
<evidence type="ECO:0000256" key="2">
    <source>
        <dbReference type="ARBA" id="ARBA00008685"/>
    </source>
</evidence>
<dbReference type="OrthoDB" id="6506757at2759"/>
<feature type="transmembrane region" description="Helical" evidence="9">
    <location>
        <begin position="949"/>
        <end position="968"/>
    </location>
</feature>
<keyword evidence="5 9" id="KW-1133">Transmembrane helix</keyword>
<dbReference type="PANTHER" id="PTHR42643:SF30">
    <property type="entry name" value="IONOTROPIC RECEPTOR 40A-RELATED"/>
    <property type="match status" value="1"/>
</dbReference>
<dbReference type="Gene3D" id="1.10.287.70">
    <property type="match status" value="1"/>
</dbReference>
<feature type="transmembrane region" description="Helical" evidence="9">
    <location>
        <begin position="430"/>
        <end position="449"/>
    </location>
</feature>
<organism evidence="12 13">
    <name type="scientific">Chironomus riparius</name>
    <dbReference type="NCBI Taxonomy" id="315576"/>
    <lineage>
        <taxon>Eukaryota</taxon>
        <taxon>Metazoa</taxon>
        <taxon>Ecdysozoa</taxon>
        <taxon>Arthropoda</taxon>
        <taxon>Hexapoda</taxon>
        <taxon>Insecta</taxon>
        <taxon>Pterygota</taxon>
        <taxon>Neoptera</taxon>
        <taxon>Endopterygota</taxon>
        <taxon>Diptera</taxon>
        <taxon>Nematocera</taxon>
        <taxon>Chironomoidea</taxon>
        <taxon>Chironomidae</taxon>
        <taxon>Chironominae</taxon>
        <taxon>Chironomus</taxon>
    </lineage>
</organism>
<feature type="signal peptide" evidence="10">
    <location>
        <begin position="1"/>
        <end position="16"/>
    </location>
</feature>
<keyword evidence="3" id="KW-1003">Cell membrane</keyword>
<name>A0A9N9S4X4_9DIPT</name>
<feature type="transmembrane region" description="Helical" evidence="9">
    <location>
        <begin position="619"/>
        <end position="645"/>
    </location>
</feature>
<evidence type="ECO:0000256" key="6">
    <source>
        <dbReference type="ARBA" id="ARBA00023136"/>
    </source>
</evidence>
<keyword evidence="10" id="KW-0732">Signal</keyword>
<comment type="similarity">
    <text evidence="2">Belongs to the glutamate-gated ion channel (TC 1.A.10.1) family.</text>
</comment>
<protein>
    <recommendedName>
        <fullName evidence="11">Ionotropic glutamate receptor C-terminal domain-containing protein</fullName>
    </recommendedName>
</protein>
<dbReference type="InterPro" id="IPR001320">
    <property type="entry name" value="Iontro_rcpt_C"/>
</dbReference>
<evidence type="ECO:0000256" key="10">
    <source>
        <dbReference type="SAM" id="SignalP"/>
    </source>
</evidence>
<feature type="domain" description="Ionotropic glutamate receptor C-terminal" evidence="11">
    <location>
        <begin position="370"/>
        <end position="595"/>
    </location>
</feature>
<evidence type="ECO:0000256" key="3">
    <source>
        <dbReference type="ARBA" id="ARBA00022475"/>
    </source>
</evidence>
<feature type="transmembrane region" description="Helical" evidence="9">
    <location>
        <begin position="1001"/>
        <end position="1020"/>
    </location>
</feature>
<evidence type="ECO:0000259" key="11">
    <source>
        <dbReference type="Pfam" id="PF00060"/>
    </source>
</evidence>
<evidence type="ECO:0000256" key="4">
    <source>
        <dbReference type="ARBA" id="ARBA00022692"/>
    </source>
</evidence>
<evidence type="ECO:0000256" key="1">
    <source>
        <dbReference type="ARBA" id="ARBA00004651"/>
    </source>
</evidence>
<sequence>MNKLLILTLAFIFCSAKAPTETKEDNFVVYKAIHAILQKQFPREPLKTECMIKDFKENNVTDKFFTPDMLNDQDNIGICEVIEHFYTKYSRNLDIIDFGGTHAELITQIMKNVNSSMAITIQTIINWNKWNIKLESQSILLFENFKNLSYFTDRDLMDMRYLNPIRLIVYYPNAKFEDIVLLRTDTIIAHYFYFIVLNQELKALELCTFDNRNDLKLCTEGQQLICFNKFPLFQLKWVIKPVFRIKHQNFHGCIMNIGIKNHTNIFLSYFRNKQVIINEFLADFLRTLSKHLNFFPNAKLCLEYDCSDHIDSTFIYNILSVTTLDAAVLDHSNNMRWMYVMMGLECTPLLCIPPSSLYTSMEKLFLPFDNETWYGICITFVISCIVITIFNEFPQKIKKMAYGNTGGTTAFNTFQTFFGISHVEVPNGNFARIVMTCFVFWCLVIRTAYQGKLFELTTTAIRKPELQTLKELKDKNITLYFSSASSHYPMFAYTRNVINMSSKIVPSKEYIDIYIQNLTDPTFTGTVLTCDIEHKLHSFFKQISMPRRFVPTPITKSYYGIGFQHPNLWAERFNEIVEGLVTGGIMNFYIERMTKSKWNLMVANEDPEKVVLNMTHLGFGFQICFFSIYVALLSFTLEIIIHWIASHSTEISIAICEIIDKFYSKYSQNVDIIDFGGSNSELVGHIIKNVNNSMTLTLQSLINTNQWNQDIESQSILLFCNFKSLFNFTKKNLMDIHFLNPIRLVVYYPNASLDEIRSLQVDFVITHYYYFLIFNQSTETITLWTMDNRKDRKICIEHQQLLIINEFSLTKLQWTIIPIFRKKFTTFYGCTMNIGVHYIASFFRTTYKTGHTVPNSFLLDFLDSLSKHLNFIPKIYFCFELDCRYHRNKGIEIYNVLITTTINGVSLLYLNDTRWTQVMMNADCTPVLYIPPSNFYTSLEKTLLPFDNYFWYGIWATIILYCIIILICTNIPKNIKIMTTISTSDTTAFHTFRFKILNGNFIRLTMISFTFCYFVIKVAFQGKLYEFTTTAIRKPEIKSLEELRDNNFTFFISEIVEQYETYGRLHIKKVINLSTKVVSNTEFINIYYENLTDPSFTGTILTCDLEHKMSNFYRQIAMPERFVPTSFGKSYYGIGFQYPNLWAERFNEIVEGLVTGGIMNFYIERLTKSKWNQMEANDHSEKTMLDMTNLSFCFQICFFLLYLSFVLFIFELIVNWTGKFLERFRTVKDSQIGISIVNKDLINSYATLTSIITKGNFMSESNMMALIESQSSQSFNALFGRKVELTEADVTEYVDGIVMDFLQYIIEDHVN</sequence>
<feature type="transmembrane region" description="Helical" evidence="9">
    <location>
        <begin position="1199"/>
        <end position="1218"/>
    </location>
</feature>
<keyword evidence="6 9" id="KW-0472">Membrane</keyword>
<dbReference type="InterPro" id="IPR052192">
    <property type="entry name" value="Insect_Ionotropic_Sensory_Rcpt"/>
</dbReference>
<feature type="transmembrane region" description="Helical" evidence="9">
    <location>
        <begin position="372"/>
        <end position="390"/>
    </location>
</feature>
<dbReference type="GO" id="GO:0050906">
    <property type="term" value="P:detection of stimulus involved in sensory perception"/>
    <property type="evidence" value="ECO:0007669"/>
    <property type="project" value="UniProtKB-ARBA"/>
</dbReference>